<accession>A0A026WPP7</accession>
<feature type="region of interest" description="Disordered" evidence="1">
    <location>
        <begin position="95"/>
        <end position="128"/>
    </location>
</feature>
<feature type="region of interest" description="Disordered" evidence="1">
    <location>
        <begin position="33"/>
        <end position="58"/>
    </location>
</feature>
<keyword evidence="3" id="KW-1185">Reference proteome</keyword>
<feature type="compositionally biased region" description="Low complexity" evidence="1">
    <location>
        <begin position="95"/>
        <end position="110"/>
    </location>
</feature>
<protein>
    <submittedName>
        <fullName evidence="2">Uncharacterized protein</fullName>
    </submittedName>
</protein>
<evidence type="ECO:0000313" key="3">
    <source>
        <dbReference type="Proteomes" id="UP000053097"/>
    </source>
</evidence>
<evidence type="ECO:0000313" key="2">
    <source>
        <dbReference type="EMBL" id="EZA57069.1"/>
    </source>
</evidence>
<proteinExistence type="predicted"/>
<dbReference type="EMBL" id="KK107152">
    <property type="protein sequence ID" value="EZA57069.1"/>
    <property type="molecule type" value="Genomic_DNA"/>
</dbReference>
<reference evidence="2 3" key="1">
    <citation type="journal article" date="2014" name="Curr. Biol.">
        <title>The genome of the clonal raider ant Cerapachys biroi.</title>
        <authorList>
            <person name="Oxley P.R."/>
            <person name="Ji L."/>
            <person name="Fetter-Pruneda I."/>
            <person name="McKenzie S.K."/>
            <person name="Li C."/>
            <person name="Hu H."/>
            <person name="Zhang G."/>
            <person name="Kronauer D.J."/>
        </authorList>
    </citation>
    <scope>NUCLEOTIDE SEQUENCE [LARGE SCALE GENOMIC DNA]</scope>
</reference>
<organism evidence="2 3">
    <name type="scientific">Ooceraea biroi</name>
    <name type="common">Clonal raider ant</name>
    <name type="synonym">Cerapachys biroi</name>
    <dbReference type="NCBI Taxonomy" id="2015173"/>
    <lineage>
        <taxon>Eukaryota</taxon>
        <taxon>Metazoa</taxon>
        <taxon>Ecdysozoa</taxon>
        <taxon>Arthropoda</taxon>
        <taxon>Hexapoda</taxon>
        <taxon>Insecta</taxon>
        <taxon>Pterygota</taxon>
        <taxon>Neoptera</taxon>
        <taxon>Endopterygota</taxon>
        <taxon>Hymenoptera</taxon>
        <taxon>Apocrita</taxon>
        <taxon>Aculeata</taxon>
        <taxon>Formicoidea</taxon>
        <taxon>Formicidae</taxon>
        <taxon>Dorylinae</taxon>
        <taxon>Ooceraea</taxon>
    </lineage>
</organism>
<dbReference type="Proteomes" id="UP000053097">
    <property type="component" value="Unassembled WGS sequence"/>
</dbReference>
<feature type="non-terminal residue" evidence="2">
    <location>
        <position position="1"/>
    </location>
</feature>
<name>A0A026WPP7_OOCBI</name>
<sequence length="148" mass="16388">PSRPRRSHSRQPCSCQRRFSVGFPNPRNTLLIAPRASQNRELVHRSPPVPPRFTPRRFHSLSPSTFHPSFPPSMSCSPSCQPVWPPTRTTFSSFPPLTSPPYSSTTLSTFPSPPLSLPPPPSAPPPPPPPLLLPPCAFIPFHYLWPSG</sequence>
<dbReference type="AlphaFoldDB" id="A0A026WPP7"/>
<evidence type="ECO:0000256" key="1">
    <source>
        <dbReference type="SAM" id="MobiDB-lite"/>
    </source>
</evidence>
<feature type="compositionally biased region" description="Pro residues" evidence="1">
    <location>
        <begin position="111"/>
        <end position="128"/>
    </location>
</feature>
<gene>
    <name evidence="2" type="ORF">X777_01675</name>
</gene>